<keyword evidence="11" id="KW-1278">Translocase</keyword>
<dbReference type="InterPro" id="IPR023214">
    <property type="entry name" value="HAD_sf"/>
</dbReference>
<dbReference type="PANTHER" id="PTHR43520:SF5">
    <property type="entry name" value="CATION-TRANSPORTING P-TYPE ATPASE-RELATED"/>
    <property type="match status" value="1"/>
</dbReference>
<evidence type="ECO:0000256" key="1">
    <source>
        <dbReference type="ARBA" id="ARBA00004651"/>
    </source>
</evidence>
<dbReference type="GO" id="GO:0005507">
    <property type="term" value="F:copper ion binding"/>
    <property type="evidence" value="ECO:0007669"/>
    <property type="project" value="TreeGrafter"/>
</dbReference>
<dbReference type="SUPFAM" id="SSF56784">
    <property type="entry name" value="HAD-like"/>
    <property type="match status" value="1"/>
</dbReference>
<dbReference type="InterPro" id="IPR023298">
    <property type="entry name" value="ATPase_P-typ_TM_dom_sf"/>
</dbReference>
<keyword evidence="3" id="KW-0813">Transport</keyword>
<dbReference type="InterPro" id="IPR001757">
    <property type="entry name" value="P_typ_ATPase"/>
</dbReference>
<dbReference type="NCBIfam" id="TIGR01494">
    <property type="entry name" value="ATPase_P-type"/>
    <property type="match status" value="1"/>
</dbReference>
<protein>
    <recommendedName>
        <fullName evidence="16">P-type ATPase A domain-containing protein</fullName>
    </recommendedName>
</protein>
<keyword evidence="4 15" id="KW-1003">Cell membrane</keyword>
<keyword evidence="13" id="KW-0406">Ion transport</keyword>
<dbReference type="AlphaFoldDB" id="A0A6P2CZ82"/>
<feature type="transmembrane region" description="Helical" evidence="15">
    <location>
        <begin position="61"/>
        <end position="81"/>
    </location>
</feature>
<evidence type="ECO:0000259" key="16">
    <source>
        <dbReference type="Pfam" id="PF00122"/>
    </source>
</evidence>
<keyword evidence="9 15" id="KW-0067">ATP-binding</keyword>
<evidence type="ECO:0000256" key="5">
    <source>
        <dbReference type="ARBA" id="ARBA00022553"/>
    </source>
</evidence>
<evidence type="ECO:0000313" key="17">
    <source>
        <dbReference type="EMBL" id="VTR94438.1"/>
    </source>
</evidence>
<evidence type="ECO:0000256" key="14">
    <source>
        <dbReference type="ARBA" id="ARBA00023136"/>
    </source>
</evidence>
<evidence type="ECO:0000256" key="10">
    <source>
        <dbReference type="ARBA" id="ARBA00022842"/>
    </source>
</evidence>
<keyword evidence="7 15" id="KW-0479">Metal-binding</keyword>
<dbReference type="Gene3D" id="3.40.1110.10">
    <property type="entry name" value="Calcium-transporting ATPase, cytoplasmic domain N"/>
    <property type="match status" value="1"/>
</dbReference>
<comment type="subcellular location">
    <subcellularLocation>
        <location evidence="1">Cell membrane</location>
        <topology evidence="1">Multi-pass membrane protein</topology>
    </subcellularLocation>
</comment>
<evidence type="ECO:0000256" key="3">
    <source>
        <dbReference type="ARBA" id="ARBA00022448"/>
    </source>
</evidence>
<dbReference type="SUPFAM" id="SSF81653">
    <property type="entry name" value="Calcium ATPase, transduction domain A"/>
    <property type="match status" value="1"/>
</dbReference>
<evidence type="ECO:0000256" key="6">
    <source>
        <dbReference type="ARBA" id="ARBA00022692"/>
    </source>
</evidence>
<evidence type="ECO:0000256" key="8">
    <source>
        <dbReference type="ARBA" id="ARBA00022741"/>
    </source>
</evidence>
<feature type="transmembrane region" description="Helical" evidence="15">
    <location>
        <begin position="370"/>
        <end position="400"/>
    </location>
</feature>
<dbReference type="SUPFAM" id="SSF81665">
    <property type="entry name" value="Calcium ATPase, transmembrane domain M"/>
    <property type="match status" value="1"/>
</dbReference>
<dbReference type="SFLD" id="SFLDS00003">
    <property type="entry name" value="Haloacid_Dehalogenase"/>
    <property type="match status" value="1"/>
</dbReference>
<evidence type="ECO:0000313" key="18">
    <source>
        <dbReference type="Proteomes" id="UP000464178"/>
    </source>
</evidence>
<dbReference type="SFLD" id="SFLDF00027">
    <property type="entry name" value="p-type_atpase"/>
    <property type="match status" value="1"/>
</dbReference>
<dbReference type="PRINTS" id="PR00943">
    <property type="entry name" value="CUATPASE"/>
</dbReference>
<keyword evidence="8 15" id="KW-0547">Nucleotide-binding</keyword>
<dbReference type="RefSeq" id="WP_162668973.1">
    <property type="nucleotide sequence ID" value="NZ_LR593886.1"/>
</dbReference>
<dbReference type="GO" id="GO:0043682">
    <property type="term" value="F:P-type divalent copper transporter activity"/>
    <property type="evidence" value="ECO:0007669"/>
    <property type="project" value="TreeGrafter"/>
</dbReference>
<dbReference type="NCBIfam" id="TIGR01525">
    <property type="entry name" value="ATPase-IB_hvy"/>
    <property type="match status" value="1"/>
</dbReference>
<feature type="transmembrane region" description="Helical" evidence="15">
    <location>
        <begin position="716"/>
        <end position="738"/>
    </location>
</feature>
<keyword evidence="6 15" id="KW-0812">Transmembrane</keyword>
<evidence type="ECO:0000256" key="7">
    <source>
        <dbReference type="ARBA" id="ARBA00022723"/>
    </source>
</evidence>
<feature type="transmembrane region" description="Helical" evidence="15">
    <location>
        <begin position="342"/>
        <end position="364"/>
    </location>
</feature>
<evidence type="ECO:0000256" key="4">
    <source>
        <dbReference type="ARBA" id="ARBA00022475"/>
    </source>
</evidence>
<feature type="transmembrane region" description="Helical" evidence="15">
    <location>
        <begin position="190"/>
        <end position="207"/>
    </location>
</feature>
<keyword evidence="18" id="KW-1185">Reference proteome</keyword>
<organism evidence="17 18">
    <name type="scientific">Gemmata massiliana</name>
    <dbReference type="NCBI Taxonomy" id="1210884"/>
    <lineage>
        <taxon>Bacteria</taxon>
        <taxon>Pseudomonadati</taxon>
        <taxon>Planctomycetota</taxon>
        <taxon>Planctomycetia</taxon>
        <taxon>Gemmatales</taxon>
        <taxon>Gemmataceae</taxon>
        <taxon>Gemmata</taxon>
    </lineage>
</organism>
<accession>A0A6P2CZ82</accession>
<comment type="similarity">
    <text evidence="2 15">Belongs to the cation transport ATPase (P-type) (TC 3.A.3) family. Type IB subfamily.</text>
</comment>
<keyword evidence="5" id="KW-0597">Phosphoprotein</keyword>
<keyword evidence="17" id="KW-0378">Hydrolase</keyword>
<dbReference type="PRINTS" id="PR00119">
    <property type="entry name" value="CATATPASE"/>
</dbReference>
<evidence type="ECO:0000256" key="15">
    <source>
        <dbReference type="RuleBase" id="RU362081"/>
    </source>
</evidence>
<dbReference type="InterPro" id="IPR008250">
    <property type="entry name" value="ATPase_P-typ_transduc_dom_A_sf"/>
</dbReference>
<dbReference type="EMBL" id="LR593886">
    <property type="protein sequence ID" value="VTR94438.1"/>
    <property type="molecule type" value="Genomic_DNA"/>
</dbReference>
<feature type="domain" description="P-type ATPase A" evidence="16">
    <location>
        <begin position="226"/>
        <end position="324"/>
    </location>
</feature>
<evidence type="ECO:0000256" key="12">
    <source>
        <dbReference type="ARBA" id="ARBA00022989"/>
    </source>
</evidence>
<sequence length="743" mass="77663">MNNETPPTGTLAPALWSCPACRASTSEQPGGCPNCGAALERSASPTEPDLSTRERRTLTRLLWLGFVLGVPLVALGVLNAVSPGRPVSAALGEREFLLLQAVLCTPLVFVCAAPIFRRAWRSIRTRQLTLDTLLGLSTGAAFVYSSVAVVYAWSGAQPLQARPNTTELRPELEGGVQAVAPTQHGTVDPFFESTGMIVLLALVARTLELRARDRATAALQQLAPLVSRTARLLLPNGTEEERDVQLVRPGDLVRVRAHERVPVDGVIREGISTIDESMLTGESTRAERGPGGHVLAGSENGLRPLTVEATRAGSDTVLDQVLGLIGRAQQRRTAFQRATDRLVAWYVPAVLVIAFITFIGWASFGPAGASLTYATVCAVGVLVVACPCAAGLAGSVAVVLGMRRATRAGVLFRDAAALERLGAIDTVVFDKTGTLTEGKPRLVEVVPNIGVTESQVLGLAAAVERGTEHPLGLAIVWEAVNRKLELVPAADVVGVLGKGVRGSVAGEQVSVGRLGFIQECGAHSELMLGEAGTHRQRGHVVVFVGAGRRCAGLIVFADSLRPSAEEAVADLRAAGLRLLLVTGDHAETANGVAQTMGLEEMVADALPVEKFAIVQKLKGEGRVVAMCGDGINDAPALVAADVGVTLASGARTAISTAGVTLVRSDLRALGTARELSRATVRTIRRNLILAFAFNVFAIPIAAGVLVPVGGGLINSVWSTAAMSIGTIAVLANSMRLALYPVGK</sequence>
<dbReference type="Pfam" id="PF00122">
    <property type="entry name" value="E1-E2_ATPase"/>
    <property type="match status" value="1"/>
</dbReference>
<dbReference type="NCBIfam" id="TIGR01511">
    <property type="entry name" value="ATPase-IB1_Cu"/>
    <property type="match status" value="1"/>
</dbReference>
<dbReference type="GO" id="GO:0005886">
    <property type="term" value="C:plasma membrane"/>
    <property type="evidence" value="ECO:0007669"/>
    <property type="project" value="UniProtKB-SubCell"/>
</dbReference>
<feature type="transmembrane region" description="Helical" evidence="15">
    <location>
        <begin position="96"/>
        <end position="116"/>
    </location>
</feature>
<evidence type="ECO:0000256" key="9">
    <source>
        <dbReference type="ARBA" id="ARBA00022840"/>
    </source>
</evidence>
<dbReference type="InterPro" id="IPR027256">
    <property type="entry name" value="P-typ_ATPase_IB"/>
</dbReference>
<dbReference type="Pfam" id="PF00702">
    <property type="entry name" value="Hydrolase"/>
    <property type="match status" value="1"/>
</dbReference>
<dbReference type="InterPro" id="IPR036412">
    <property type="entry name" value="HAD-like_sf"/>
</dbReference>
<dbReference type="GO" id="GO:0055070">
    <property type="term" value="P:copper ion homeostasis"/>
    <property type="evidence" value="ECO:0007669"/>
    <property type="project" value="TreeGrafter"/>
</dbReference>
<dbReference type="Gene3D" id="3.40.50.1000">
    <property type="entry name" value="HAD superfamily/HAD-like"/>
    <property type="match status" value="1"/>
</dbReference>
<keyword evidence="10" id="KW-0460">Magnesium</keyword>
<dbReference type="Gene3D" id="2.70.150.10">
    <property type="entry name" value="Calcium-transporting ATPase, cytoplasmic transduction domain A"/>
    <property type="match status" value="1"/>
</dbReference>
<dbReference type="Proteomes" id="UP000464178">
    <property type="component" value="Chromosome"/>
</dbReference>
<feature type="transmembrane region" description="Helical" evidence="15">
    <location>
        <begin position="687"/>
        <end position="710"/>
    </location>
</feature>
<dbReference type="PANTHER" id="PTHR43520">
    <property type="entry name" value="ATP7, ISOFORM B"/>
    <property type="match status" value="1"/>
</dbReference>
<dbReference type="InterPro" id="IPR059000">
    <property type="entry name" value="ATPase_P-type_domA"/>
</dbReference>
<dbReference type="InterPro" id="IPR023299">
    <property type="entry name" value="ATPase_P-typ_cyto_dom_N"/>
</dbReference>
<dbReference type="GO" id="GO:0005524">
    <property type="term" value="F:ATP binding"/>
    <property type="evidence" value="ECO:0007669"/>
    <property type="project" value="UniProtKB-UniRule"/>
</dbReference>
<gene>
    <name evidence="17" type="ORF">SOIL9_32760</name>
</gene>
<dbReference type="InterPro" id="IPR044492">
    <property type="entry name" value="P_typ_ATPase_HD_dom"/>
</dbReference>
<keyword evidence="12 15" id="KW-1133">Transmembrane helix</keyword>
<dbReference type="PROSITE" id="PS00154">
    <property type="entry name" value="ATPASE_E1_E2"/>
    <property type="match status" value="1"/>
</dbReference>
<dbReference type="GO" id="GO:0016887">
    <property type="term" value="F:ATP hydrolysis activity"/>
    <property type="evidence" value="ECO:0007669"/>
    <property type="project" value="InterPro"/>
</dbReference>
<dbReference type="InterPro" id="IPR018303">
    <property type="entry name" value="ATPase_P-typ_P_site"/>
</dbReference>
<evidence type="ECO:0000256" key="11">
    <source>
        <dbReference type="ARBA" id="ARBA00022967"/>
    </source>
</evidence>
<keyword evidence="14 15" id="KW-0472">Membrane</keyword>
<name>A0A6P2CZ82_9BACT</name>
<dbReference type="KEGG" id="gms:SOIL9_32760"/>
<proteinExistence type="inferred from homology"/>
<reference evidence="17 18" key="1">
    <citation type="submission" date="2019-05" db="EMBL/GenBank/DDBJ databases">
        <authorList>
            <consortium name="Science for Life Laboratories"/>
        </authorList>
    </citation>
    <scope>NUCLEOTIDE SEQUENCE [LARGE SCALE GENOMIC DNA]</scope>
    <source>
        <strain evidence="17">Soil9</strain>
    </source>
</reference>
<evidence type="ECO:0000256" key="2">
    <source>
        <dbReference type="ARBA" id="ARBA00006024"/>
    </source>
</evidence>
<feature type="transmembrane region" description="Helical" evidence="15">
    <location>
        <begin position="128"/>
        <end position="153"/>
    </location>
</feature>
<evidence type="ECO:0000256" key="13">
    <source>
        <dbReference type="ARBA" id="ARBA00023065"/>
    </source>
</evidence>
<dbReference type="SFLD" id="SFLDG00002">
    <property type="entry name" value="C1.7:_P-type_atpase_like"/>
    <property type="match status" value="1"/>
</dbReference>